<dbReference type="PANTHER" id="PTHR38430">
    <property type="entry name" value="PROTEIN-ARGININE KINASE ACTIVATOR PROTEIN"/>
    <property type="match status" value="1"/>
</dbReference>
<dbReference type="InterPro" id="IPR001943">
    <property type="entry name" value="UVR_dom"/>
</dbReference>
<comment type="caution">
    <text evidence="3">The sequence shown here is derived from an EMBL/GenBank/DDBJ whole genome shotgun (WGS) entry which is preliminary data.</text>
</comment>
<keyword evidence="3" id="KW-0418">Kinase</keyword>
<dbReference type="GO" id="GO:1990170">
    <property type="term" value="P:stress response to cadmium ion"/>
    <property type="evidence" value="ECO:0007669"/>
    <property type="project" value="TreeGrafter"/>
</dbReference>
<feature type="coiled-coil region" evidence="1">
    <location>
        <begin position="134"/>
        <end position="176"/>
    </location>
</feature>
<dbReference type="InterPro" id="IPR036876">
    <property type="entry name" value="UVR_dom_sf"/>
</dbReference>
<evidence type="ECO:0000313" key="3">
    <source>
        <dbReference type="EMBL" id="MBB6512873.1"/>
    </source>
</evidence>
<dbReference type="AlphaFoldDB" id="A0A841RML5"/>
<keyword evidence="3" id="KW-0808">Transferase</keyword>
<accession>A0A841RML5</accession>
<dbReference type="GO" id="GO:1990169">
    <property type="term" value="P:stress response to copper ion"/>
    <property type="evidence" value="ECO:0007669"/>
    <property type="project" value="TreeGrafter"/>
</dbReference>
<evidence type="ECO:0000256" key="1">
    <source>
        <dbReference type="SAM" id="Coils"/>
    </source>
</evidence>
<dbReference type="GO" id="GO:0046870">
    <property type="term" value="F:cadmium ion binding"/>
    <property type="evidence" value="ECO:0007669"/>
    <property type="project" value="TreeGrafter"/>
</dbReference>
<evidence type="ECO:0000259" key="2">
    <source>
        <dbReference type="PROSITE" id="PS50151"/>
    </source>
</evidence>
<organism evidence="3 4">
    <name type="scientific">Gracilibacillus halotolerans</name>
    <dbReference type="NCBI Taxonomy" id="74386"/>
    <lineage>
        <taxon>Bacteria</taxon>
        <taxon>Bacillati</taxon>
        <taxon>Bacillota</taxon>
        <taxon>Bacilli</taxon>
        <taxon>Bacillales</taxon>
        <taxon>Bacillaceae</taxon>
        <taxon>Gracilibacillus</taxon>
    </lineage>
</organism>
<dbReference type="Pfam" id="PF02151">
    <property type="entry name" value="UVR"/>
    <property type="match status" value="1"/>
</dbReference>
<protein>
    <submittedName>
        <fullName evidence="3">Protein arginine kinase activator</fullName>
    </submittedName>
</protein>
<sequence>MECQECHQNPATIHFTQVINGDKNEIHVCEKCAVEKGYIHHKEEPYSLHHLLSGLFHFDTDLMQQSQQNKKATLTCNNCGMTYRQFAKIGKFGCSQCYLTFNEHLNPLLRRVHGGNTMHEGKIPKRQGTSIYQRKQLRDMREKLRNLIEEEAFEKAAEVRDQIKELERTIGQSEEGEHDGS</sequence>
<evidence type="ECO:0000313" key="4">
    <source>
        <dbReference type="Proteomes" id="UP000572212"/>
    </source>
</evidence>
<keyword evidence="4" id="KW-1185">Reference proteome</keyword>
<dbReference type="Proteomes" id="UP000572212">
    <property type="component" value="Unassembled WGS sequence"/>
</dbReference>
<dbReference type="GO" id="GO:0016301">
    <property type="term" value="F:kinase activity"/>
    <property type="evidence" value="ECO:0007669"/>
    <property type="project" value="UniProtKB-KW"/>
</dbReference>
<dbReference type="GO" id="GO:0008270">
    <property type="term" value="F:zinc ion binding"/>
    <property type="evidence" value="ECO:0007669"/>
    <property type="project" value="TreeGrafter"/>
</dbReference>
<proteinExistence type="predicted"/>
<dbReference type="PANTHER" id="PTHR38430:SF1">
    <property type="entry name" value="PROTEIN-ARGININE KINASE ACTIVATOR PROTEIN"/>
    <property type="match status" value="1"/>
</dbReference>
<dbReference type="EMBL" id="JACHON010000006">
    <property type="protein sequence ID" value="MBB6512873.1"/>
    <property type="molecule type" value="Genomic_DNA"/>
</dbReference>
<reference evidence="3 4" key="1">
    <citation type="submission" date="2020-08" db="EMBL/GenBank/DDBJ databases">
        <title>Genomic Encyclopedia of Type Strains, Phase IV (KMG-IV): sequencing the most valuable type-strain genomes for metagenomic binning, comparative biology and taxonomic classification.</title>
        <authorList>
            <person name="Goeker M."/>
        </authorList>
    </citation>
    <scope>NUCLEOTIDE SEQUENCE [LARGE SCALE GENOMIC DNA]</scope>
    <source>
        <strain evidence="3 4">DSM 11805</strain>
    </source>
</reference>
<name>A0A841RML5_9BACI</name>
<dbReference type="GO" id="GO:0050897">
    <property type="term" value="F:cobalt ion binding"/>
    <property type="evidence" value="ECO:0007669"/>
    <property type="project" value="TreeGrafter"/>
</dbReference>
<gene>
    <name evidence="3" type="ORF">GGQ92_001662</name>
</gene>
<dbReference type="RefSeq" id="WP_184246975.1">
    <property type="nucleotide sequence ID" value="NZ_BAAACU010000042.1"/>
</dbReference>
<feature type="domain" description="UVR" evidence="2">
    <location>
        <begin position="134"/>
        <end position="169"/>
    </location>
</feature>
<dbReference type="PIRSF" id="PIRSF015034">
    <property type="entry name" value="YacH"/>
    <property type="match status" value="1"/>
</dbReference>
<dbReference type="InterPro" id="IPR025542">
    <property type="entry name" value="YacH"/>
</dbReference>
<dbReference type="PROSITE" id="PS50151">
    <property type="entry name" value="UVR"/>
    <property type="match status" value="1"/>
</dbReference>
<keyword evidence="1" id="KW-0175">Coiled coil</keyword>
<dbReference type="SUPFAM" id="SSF46600">
    <property type="entry name" value="C-terminal UvrC-binding domain of UvrB"/>
    <property type="match status" value="1"/>
</dbReference>
<dbReference type="GO" id="GO:0005507">
    <property type="term" value="F:copper ion binding"/>
    <property type="evidence" value="ECO:0007669"/>
    <property type="project" value="TreeGrafter"/>
</dbReference>